<protein>
    <recommendedName>
        <fullName evidence="2">Two component regulator three Y domain-containing protein</fullName>
    </recommendedName>
</protein>
<dbReference type="AlphaFoldDB" id="A0A2T4DSK4"/>
<gene>
    <name evidence="3" type="ORF">C9994_05820</name>
</gene>
<dbReference type="Pfam" id="PF07495">
    <property type="entry name" value="Y_Y_Y"/>
    <property type="match status" value="1"/>
</dbReference>
<keyword evidence="1" id="KW-0472">Membrane</keyword>
<evidence type="ECO:0000259" key="2">
    <source>
        <dbReference type="Pfam" id="PF07495"/>
    </source>
</evidence>
<feature type="transmembrane region" description="Helical" evidence="1">
    <location>
        <begin position="828"/>
        <end position="849"/>
    </location>
</feature>
<reference evidence="3 4" key="1">
    <citation type="submission" date="2018-03" db="EMBL/GenBank/DDBJ databases">
        <title>Cross-interface Injection: A General Nanoliter Liquid Handling Method Applied to Single Cells Genome Amplification Automated Nanoliter Liquid Handling Applied to Single Cell Multiple Displacement Amplification.</title>
        <authorList>
            <person name="Yun J."/>
            <person name="Xu P."/>
            <person name="Xu J."/>
            <person name="Dai X."/>
            <person name="Wang Y."/>
            <person name="Zheng X."/>
            <person name="Cao C."/>
            <person name="Yi Q."/>
            <person name="Zhu Y."/>
            <person name="Wang L."/>
            <person name="Dong Z."/>
            <person name="Huang Y."/>
            <person name="Huang L."/>
            <person name="Du W."/>
        </authorList>
    </citation>
    <scope>NUCLEOTIDE SEQUENCE [LARGE SCALE GENOMIC DNA]</scope>
    <source>
        <strain evidence="3 4">Z-D1-2</strain>
    </source>
</reference>
<evidence type="ECO:0000313" key="3">
    <source>
        <dbReference type="EMBL" id="PTB96782.1"/>
    </source>
</evidence>
<comment type="caution">
    <text evidence="3">The sequence shown here is derived from an EMBL/GenBank/DDBJ whole genome shotgun (WGS) entry which is preliminary data.</text>
</comment>
<dbReference type="InterPro" id="IPR011047">
    <property type="entry name" value="Quinoprotein_ADH-like_sf"/>
</dbReference>
<feature type="transmembrane region" description="Helical" evidence="1">
    <location>
        <begin position="889"/>
        <end position="907"/>
    </location>
</feature>
<organism evidence="3 4">
    <name type="scientific">Marivirga lumbricoides</name>
    <dbReference type="NCBI Taxonomy" id="1046115"/>
    <lineage>
        <taxon>Bacteria</taxon>
        <taxon>Pseudomonadati</taxon>
        <taxon>Bacteroidota</taxon>
        <taxon>Cytophagia</taxon>
        <taxon>Cytophagales</taxon>
        <taxon>Marivirgaceae</taxon>
        <taxon>Marivirga</taxon>
    </lineage>
</organism>
<dbReference type="EMBL" id="PYVU01000036">
    <property type="protein sequence ID" value="PTB96782.1"/>
    <property type="molecule type" value="Genomic_DNA"/>
</dbReference>
<feature type="transmembrane region" description="Helical" evidence="1">
    <location>
        <begin position="856"/>
        <end position="877"/>
    </location>
</feature>
<accession>A0A2T4DSK4</accession>
<sequence length="942" mass="109254">MKRLIVILIPLLFVISQGVAQDGHLSLKHFSVPIPKQDYVFNDLTIDGRGRLLLAHRRELLQFDGRNWEKLSVNSSPLRFIKLDSTLFLLTREGISKIEENKYYQNNVRPVFRNPEFLIGADLIKHKSTYYYLAGSRILALSLQNFKVDTVFKSELGYNDIFTYQDKLYAFNGNFLLEYYEGAWLDLNLYAPDDTDFIFSCQTDSLVFFAYDNGDFFAFDGKNFNVFSEELNEYLRDNYPVSGKILGDKIVIATLNGGAVLVDIASKKILNTIQYYNGLPSDEVTAVTSDDQQGIWLAHGAGISRASLEIPIKEFHHYPGLRGIPEAVLMHNDTLYVGTNEGLYFLTQVKDYETLKKVMKEKVRVELEPERKPEDENESKFLDNIFNLSKEQDGQDQEQFIEETLDKYKKIYRKQGFHFGKLKDKLAEKESALRDSIANIKAMDEMMKSEKPAAPDKKQVRFKTINKVVNVSKLKSIKYQFLPVENIERKVTELIETPKGVIAVTTVGVFLINGIIITKLSDRRFIERAFYQKNEKTLWLAGEFGLFSVDMSTSNFTTQNHFSNAVYDIAIHDQQMALVGDNEVFVFKLLNKQLKSLQSFYIENDFSDKMMIFYEKGFFKVLKLDGVYIVDQDKDEVILEDKFTESLRYFVKDTRQTLWLDTPQDEWKIKNSQSPFLNLQWLKVLPYIKYIHAPSDSIIYLVAENRVIALQANTKKWQTLPESFINSVYKQNEELSEYQELKLEYSNNSLKINLSTIDYLFPEGVSYQYFVKGLTEEWSDWSKAGEIDFPYLPVGEYVLQIKARSGFSGEITDFDLSFEVLPPYWKTWWFYVLEIAFFSTIILISLKLNRTSRNSYLTNTVTFLTLILILEFIATILENNLQGYVEDSPVYAFIINVILALTISPLGKLMNKLLLIINTRHIKRVTHKMRAEQLQNQNNEQN</sequence>
<keyword evidence="1" id="KW-0812">Transmembrane</keyword>
<keyword evidence="1" id="KW-1133">Transmembrane helix</keyword>
<dbReference type="InterPro" id="IPR011123">
    <property type="entry name" value="Y_Y_Y"/>
</dbReference>
<dbReference type="Gene3D" id="2.130.10.10">
    <property type="entry name" value="YVTN repeat-like/Quinoprotein amine dehydrogenase"/>
    <property type="match status" value="1"/>
</dbReference>
<name>A0A2T4DSK4_9BACT</name>
<dbReference type="InterPro" id="IPR013783">
    <property type="entry name" value="Ig-like_fold"/>
</dbReference>
<proteinExistence type="predicted"/>
<evidence type="ECO:0000256" key="1">
    <source>
        <dbReference type="SAM" id="Phobius"/>
    </source>
</evidence>
<feature type="domain" description="Two component regulator three Y" evidence="2">
    <location>
        <begin position="758"/>
        <end position="820"/>
    </location>
</feature>
<dbReference type="SUPFAM" id="SSF50998">
    <property type="entry name" value="Quinoprotein alcohol dehydrogenase-like"/>
    <property type="match status" value="1"/>
</dbReference>
<evidence type="ECO:0000313" key="4">
    <source>
        <dbReference type="Proteomes" id="UP000240608"/>
    </source>
</evidence>
<dbReference type="Proteomes" id="UP000240608">
    <property type="component" value="Unassembled WGS sequence"/>
</dbReference>
<dbReference type="Gene3D" id="2.60.40.10">
    <property type="entry name" value="Immunoglobulins"/>
    <property type="match status" value="1"/>
</dbReference>
<dbReference type="InterPro" id="IPR015943">
    <property type="entry name" value="WD40/YVTN_repeat-like_dom_sf"/>
</dbReference>